<proteinExistence type="predicted"/>
<evidence type="ECO:0000313" key="2">
    <source>
        <dbReference type="EMBL" id="OGF68200.1"/>
    </source>
</evidence>
<evidence type="ECO:0000313" key="3">
    <source>
        <dbReference type="Proteomes" id="UP000178943"/>
    </source>
</evidence>
<reference evidence="2 3" key="1">
    <citation type="journal article" date="2016" name="Nat. Commun.">
        <title>Thousands of microbial genomes shed light on interconnected biogeochemical processes in an aquifer system.</title>
        <authorList>
            <person name="Anantharaman K."/>
            <person name="Brown C.T."/>
            <person name="Hug L.A."/>
            <person name="Sharon I."/>
            <person name="Castelle C.J."/>
            <person name="Probst A.J."/>
            <person name="Thomas B.C."/>
            <person name="Singh A."/>
            <person name="Wilkins M.J."/>
            <person name="Karaoz U."/>
            <person name="Brodie E.L."/>
            <person name="Williams K.H."/>
            <person name="Hubbard S.S."/>
            <person name="Banfield J.F."/>
        </authorList>
    </citation>
    <scope>NUCLEOTIDE SEQUENCE [LARGE SCALE GENOMIC DNA]</scope>
</reference>
<feature type="transmembrane region" description="Helical" evidence="1">
    <location>
        <begin position="12"/>
        <end position="36"/>
    </location>
</feature>
<dbReference type="Proteomes" id="UP000178943">
    <property type="component" value="Unassembled WGS sequence"/>
</dbReference>
<name>A0A1F5VXT6_9BACT</name>
<accession>A0A1F5VXT6</accession>
<keyword evidence="1" id="KW-1133">Transmembrane helix</keyword>
<dbReference type="InterPro" id="IPR029058">
    <property type="entry name" value="AB_hydrolase_fold"/>
</dbReference>
<dbReference type="SUPFAM" id="SSF53474">
    <property type="entry name" value="alpha/beta-Hydrolases"/>
    <property type="match status" value="1"/>
</dbReference>
<dbReference type="STRING" id="1817863.A2Y62_05430"/>
<evidence type="ECO:0008006" key="4">
    <source>
        <dbReference type="Google" id="ProtNLM"/>
    </source>
</evidence>
<organism evidence="2 3">
    <name type="scientific">Candidatus Fischerbacteria bacterium RBG_13_37_8</name>
    <dbReference type="NCBI Taxonomy" id="1817863"/>
    <lineage>
        <taxon>Bacteria</taxon>
        <taxon>Candidatus Fischeribacteriota</taxon>
    </lineage>
</organism>
<sequence>MKLKKRRSNIPFYLKLLLILLLVAAVGVEAFFYLYIRSMFYPTKKSINITPSMLLLESITVEIVAQDGVKVSGWLLLNKNSKNKVILMVPGYNANKADLLNLGSKLYALGYSLLLIDLRGHGESDGDKSYMGIKEKDDIVASLTYIMNDNRLKANSVAIWADNVSAYAAVLAVERFPQVKLLLLNNIYPNPLLYLRKNIRLPFSVPERISDFFIFQNVKFILGLNPEEYDLNSVLSGMKGRSLVFFQTKLPEFDYVKELYQVSPERKELIQMDRVGTEALRASDWEMYNEIMKEKLSMYFPLHETSSIVPLDE</sequence>
<dbReference type="AlphaFoldDB" id="A0A1F5VXT6"/>
<keyword evidence="1" id="KW-0812">Transmembrane</keyword>
<dbReference type="Gene3D" id="3.40.50.1820">
    <property type="entry name" value="alpha/beta hydrolase"/>
    <property type="match status" value="1"/>
</dbReference>
<protein>
    <recommendedName>
        <fullName evidence="4">Serine aminopeptidase S33 domain-containing protein</fullName>
    </recommendedName>
</protein>
<gene>
    <name evidence="2" type="ORF">A2Y62_05430</name>
</gene>
<comment type="caution">
    <text evidence="2">The sequence shown here is derived from an EMBL/GenBank/DDBJ whole genome shotgun (WGS) entry which is preliminary data.</text>
</comment>
<dbReference type="EMBL" id="MFGW01000010">
    <property type="protein sequence ID" value="OGF68200.1"/>
    <property type="molecule type" value="Genomic_DNA"/>
</dbReference>
<evidence type="ECO:0000256" key="1">
    <source>
        <dbReference type="SAM" id="Phobius"/>
    </source>
</evidence>
<keyword evidence="1" id="KW-0472">Membrane</keyword>